<evidence type="ECO:0000259" key="12">
    <source>
        <dbReference type="PROSITE" id="PS50893"/>
    </source>
</evidence>
<evidence type="ECO:0000259" key="13">
    <source>
        <dbReference type="PROSITE" id="PS50929"/>
    </source>
</evidence>
<dbReference type="Gene3D" id="1.20.1560.10">
    <property type="entry name" value="ABC transporter type 1, transmembrane domain"/>
    <property type="match status" value="2"/>
</dbReference>
<dbReference type="InterPro" id="IPR003593">
    <property type="entry name" value="AAA+_ATPase"/>
</dbReference>
<keyword evidence="5" id="KW-0547">Nucleotide-binding</keyword>
<feature type="domain" description="ABC transmembrane type-1" evidence="13">
    <location>
        <begin position="331"/>
        <end position="667"/>
    </location>
</feature>
<dbReference type="PROSITE" id="PS00211">
    <property type="entry name" value="ABC_TRANSPORTER_1"/>
    <property type="match status" value="2"/>
</dbReference>
<dbReference type="InterPro" id="IPR027417">
    <property type="entry name" value="P-loop_NTPase"/>
</dbReference>
<feature type="domain" description="ABC transporter" evidence="12">
    <location>
        <begin position="1396"/>
        <end position="1680"/>
    </location>
</feature>
<feature type="region of interest" description="Disordered" evidence="10">
    <location>
        <begin position="1928"/>
        <end position="1951"/>
    </location>
</feature>
<gene>
    <name evidence="14" type="ORF">TT172_LOCUS3918</name>
</gene>
<dbReference type="GO" id="GO:0005524">
    <property type="term" value="F:ATP binding"/>
    <property type="evidence" value="ECO:0007669"/>
    <property type="project" value="UniProtKB-KW"/>
</dbReference>
<feature type="compositionally biased region" description="Basic and acidic residues" evidence="10">
    <location>
        <begin position="987"/>
        <end position="1010"/>
    </location>
</feature>
<dbReference type="PROSITE" id="PS50893">
    <property type="entry name" value="ABC_TRANSPORTER_2"/>
    <property type="match status" value="2"/>
</dbReference>
<evidence type="ECO:0000256" key="1">
    <source>
        <dbReference type="ARBA" id="ARBA00004141"/>
    </source>
</evidence>
<dbReference type="PANTHER" id="PTHR24223">
    <property type="entry name" value="ATP-BINDING CASSETTE SUB-FAMILY C"/>
    <property type="match status" value="1"/>
</dbReference>
<feature type="domain" description="ABC transmembrane type-1" evidence="13">
    <location>
        <begin position="1035"/>
        <end position="1356"/>
    </location>
</feature>
<evidence type="ECO:0000256" key="3">
    <source>
        <dbReference type="ARBA" id="ARBA00022692"/>
    </source>
</evidence>
<dbReference type="Pfam" id="PF00664">
    <property type="entry name" value="ABC_membrane"/>
    <property type="match status" value="2"/>
</dbReference>
<feature type="compositionally biased region" description="Polar residues" evidence="10">
    <location>
        <begin position="1893"/>
        <end position="1916"/>
    </location>
</feature>
<evidence type="ECO:0000313" key="15">
    <source>
        <dbReference type="Proteomes" id="UP000289323"/>
    </source>
</evidence>
<dbReference type="EMBL" id="OUUZ01000008">
    <property type="protein sequence ID" value="SPQ21499.1"/>
    <property type="molecule type" value="Genomic_DNA"/>
</dbReference>
<evidence type="ECO:0000256" key="10">
    <source>
        <dbReference type="SAM" id="MobiDB-lite"/>
    </source>
</evidence>
<dbReference type="InterPro" id="IPR036640">
    <property type="entry name" value="ABC1_TM_sf"/>
</dbReference>
<feature type="transmembrane region" description="Helical" evidence="11">
    <location>
        <begin position="1308"/>
        <end position="1326"/>
    </location>
</feature>
<evidence type="ECO:0000256" key="8">
    <source>
        <dbReference type="ARBA" id="ARBA00023136"/>
    </source>
</evidence>
<feature type="region of interest" description="Disordered" evidence="10">
    <location>
        <begin position="1535"/>
        <end position="1566"/>
    </location>
</feature>
<organism evidence="14 15">
    <name type="scientific">Thermothielavioides terrestris</name>
    <dbReference type="NCBI Taxonomy" id="2587410"/>
    <lineage>
        <taxon>Eukaryota</taxon>
        <taxon>Fungi</taxon>
        <taxon>Dikarya</taxon>
        <taxon>Ascomycota</taxon>
        <taxon>Pezizomycotina</taxon>
        <taxon>Sordariomycetes</taxon>
        <taxon>Sordariomycetidae</taxon>
        <taxon>Sordariales</taxon>
        <taxon>Chaetomiaceae</taxon>
        <taxon>Thermothielavioides</taxon>
    </lineage>
</organism>
<dbReference type="SMART" id="SM00382">
    <property type="entry name" value="AAA"/>
    <property type="match status" value="2"/>
</dbReference>
<feature type="domain" description="ABC transporter" evidence="12">
    <location>
        <begin position="703"/>
        <end position="952"/>
    </location>
</feature>
<name>A0A446BGB7_9PEZI</name>
<comment type="subcellular location">
    <subcellularLocation>
        <location evidence="1">Membrane</location>
        <topology evidence="1">Multi-pass membrane protein</topology>
    </subcellularLocation>
</comment>
<feature type="transmembrane region" description="Helical" evidence="11">
    <location>
        <begin position="1190"/>
        <end position="1212"/>
    </location>
</feature>
<dbReference type="GO" id="GO:0140359">
    <property type="term" value="F:ABC-type transporter activity"/>
    <property type="evidence" value="ECO:0007669"/>
    <property type="project" value="InterPro"/>
</dbReference>
<feature type="transmembrane region" description="Helical" evidence="11">
    <location>
        <begin position="118"/>
        <end position="140"/>
    </location>
</feature>
<dbReference type="InterPro" id="IPR050173">
    <property type="entry name" value="ABC_transporter_C-like"/>
</dbReference>
<feature type="region of interest" description="Disordered" evidence="10">
    <location>
        <begin position="1873"/>
        <end position="1916"/>
    </location>
</feature>
<dbReference type="FunFam" id="3.40.50.300:FF:000825">
    <property type="entry name" value="ABC bile acid transporter"/>
    <property type="match status" value="1"/>
</dbReference>
<feature type="transmembrane region" description="Helical" evidence="11">
    <location>
        <begin position="152"/>
        <end position="174"/>
    </location>
</feature>
<feature type="region of interest" description="Disordered" evidence="10">
    <location>
        <begin position="1702"/>
        <end position="1769"/>
    </location>
</feature>
<dbReference type="Pfam" id="PF00005">
    <property type="entry name" value="ABC_tran"/>
    <property type="match status" value="2"/>
</dbReference>
<feature type="compositionally biased region" description="Gly residues" evidence="10">
    <location>
        <begin position="1747"/>
        <end position="1756"/>
    </location>
</feature>
<evidence type="ECO:0000256" key="5">
    <source>
        <dbReference type="ARBA" id="ARBA00022741"/>
    </source>
</evidence>
<dbReference type="FunFam" id="1.20.1560.10:FF:000010">
    <property type="entry name" value="Multidrug resistance-associated ABC transporter"/>
    <property type="match status" value="1"/>
</dbReference>
<feature type="compositionally biased region" description="Low complexity" evidence="10">
    <location>
        <begin position="962"/>
        <end position="974"/>
    </location>
</feature>
<keyword evidence="8 11" id="KW-0472">Membrane</keyword>
<dbReference type="CDD" id="cd18596">
    <property type="entry name" value="ABC_6TM_VMR1_D1_like"/>
    <property type="match status" value="1"/>
</dbReference>
<dbReference type="CDD" id="cd03244">
    <property type="entry name" value="ABCC_MRP_domain2"/>
    <property type="match status" value="1"/>
</dbReference>
<keyword evidence="3 11" id="KW-0812">Transmembrane</keyword>
<evidence type="ECO:0000256" key="7">
    <source>
        <dbReference type="ARBA" id="ARBA00022989"/>
    </source>
</evidence>
<feature type="transmembrane region" description="Helical" evidence="11">
    <location>
        <begin position="603"/>
        <end position="630"/>
    </location>
</feature>
<feature type="region of interest" description="Disordered" evidence="10">
    <location>
        <begin position="954"/>
        <end position="1010"/>
    </location>
</feature>
<feature type="transmembrane region" description="Helical" evidence="11">
    <location>
        <begin position="525"/>
        <end position="543"/>
    </location>
</feature>
<evidence type="ECO:0000256" key="9">
    <source>
        <dbReference type="ARBA" id="ARBA00023180"/>
    </source>
</evidence>
<dbReference type="SUPFAM" id="SSF90123">
    <property type="entry name" value="ABC transporter transmembrane region"/>
    <property type="match status" value="2"/>
</dbReference>
<dbReference type="CDD" id="cd18604">
    <property type="entry name" value="ABC_6TM_VMR1_D2_like"/>
    <property type="match status" value="1"/>
</dbReference>
<dbReference type="PANTHER" id="PTHR24223:SF353">
    <property type="entry name" value="ABC TRANSPORTER ATP-BINDING PROTEIN_PERMEASE VMR1-RELATED"/>
    <property type="match status" value="1"/>
</dbReference>
<dbReference type="Gene3D" id="3.40.50.300">
    <property type="entry name" value="P-loop containing nucleotide triphosphate hydrolases"/>
    <property type="match status" value="2"/>
</dbReference>
<protein>
    <submittedName>
        <fullName evidence="14">98c8b58f-dc6e-49c0-9a3f-1381d3e985fb</fullName>
    </submittedName>
</protein>
<keyword evidence="7 11" id="KW-1133">Transmembrane helix</keyword>
<feature type="transmembrane region" description="Helical" evidence="11">
    <location>
        <begin position="1848"/>
        <end position="1869"/>
    </location>
</feature>
<dbReference type="GO" id="GO:0016887">
    <property type="term" value="F:ATP hydrolysis activity"/>
    <property type="evidence" value="ECO:0007669"/>
    <property type="project" value="InterPro"/>
</dbReference>
<feature type="transmembrane region" description="Helical" evidence="11">
    <location>
        <begin position="1031"/>
        <end position="1055"/>
    </location>
</feature>
<keyword evidence="9" id="KW-0325">Glycoprotein</keyword>
<dbReference type="InterPro" id="IPR003439">
    <property type="entry name" value="ABC_transporter-like_ATP-bd"/>
</dbReference>
<keyword evidence="2" id="KW-0813">Transport</keyword>
<dbReference type="InterPro" id="IPR011527">
    <property type="entry name" value="ABC1_TM_dom"/>
</dbReference>
<evidence type="ECO:0000256" key="4">
    <source>
        <dbReference type="ARBA" id="ARBA00022737"/>
    </source>
</evidence>
<keyword evidence="4" id="KW-0677">Repeat</keyword>
<feature type="transmembrane region" description="Helical" evidence="11">
    <location>
        <begin position="1218"/>
        <end position="1237"/>
    </location>
</feature>
<evidence type="ECO:0000256" key="2">
    <source>
        <dbReference type="ARBA" id="ARBA00022448"/>
    </source>
</evidence>
<evidence type="ECO:0000256" key="11">
    <source>
        <dbReference type="SAM" id="Phobius"/>
    </source>
</evidence>
<feature type="transmembrane region" description="Helical" evidence="11">
    <location>
        <begin position="214"/>
        <end position="234"/>
    </location>
</feature>
<feature type="transmembrane region" description="Helical" evidence="11">
    <location>
        <begin position="1782"/>
        <end position="1801"/>
    </location>
</feature>
<feature type="transmembrane region" description="Helical" evidence="11">
    <location>
        <begin position="1115"/>
        <end position="1135"/>
    </location>
</feature>
<feature type="transmembrane region" description="Helical" evidence="11">
    <location>
        <begin position="328"/>
        <end position="349"/>
    </location>
</feature>
<dbReference type="PROSITE" id="PS50929">
    <property type="entry name" value="ABC_TM1F"/>
    <property type="match status" value="2"/>
</dbReference>
<dbReference type="GO" id="GO:0000329">
    <property type="term" value="C:fungal-type vacuole membrane"/>
    <property type="evidence" value="ECO:0007669"/>
    <property type="project" value="TreeGrafter"/>
</dbReference>
<dbReference type="CDD" id="cd03250">
    <property type="entry name" value="ABCC_MRP_domain1"/>
    <property type="match status" value="1"/>
</dbReference>
<feature type="compositionally biased region" description="Basic and acidic residues" evidence="10">
    <location>
        <begin position="450"/>
        <end position="471"/>
    </location>
</feature>
<dbReference type="InterPro" id="IPR017871">
    <property type="entry name" value="ABC_transporter-like_CS"/>
</dbReference>
<dbReference type="Proteomes" id="UP000289323">
    <property type="component" value="Unassembled WGS sequence"/>
</dbReference>
<evidence type="ECO:0000313" key="14">
    <source>
        <dbReference type="EMBL" id="SPQ21499.1"/>
    </source>
</evidence>
<feature type="compositionally biased region" description="Low complexity" evidence="10">
    <location>
        <begin position="1731"/>
        <end position="1744"/>
    </location>
</feature>
<feature type="region of interest" description="Disordered" evidence="10">
    <location>
        <begin position="450"/>
        <end position="473"/>
    </location>
</feature>
<keyword evidence="6" id="KW-0067">ATP-binding</keyword>
<feature type="transmembrane region" description="Helical" evidence="11">
    <location>
        <begin position="1332"/>
        <end position="1351"/>
    </location>
</feature>
<reference evidence="14 15" key="1">
    <citation type="submission" date="2018-04" db="EMBL/GenBank/DDBJ databases">
        <authorList>
            <person name="Huttner S."/>
            <person name="Dainat J."/>
        </authorList>
    </citation>
    <scope>NUCLEOTIDE SEQUENCE [LARGE SCALE GENOMIC DNA]</scope>
</reference>
<feature type="compositionally biased region" description="Acidic residues" evidence="10">
    <location>
        <begin position="1703"/>
        <end position="1712"/>
    </location>
</feature>
<proteinExistence type="predicted"/>
<accession>A0A446BGB7</accession>
<feature type="transmembrane region" description="Helical" evidence="11">
    <location>
        <begin position="186"/>
        <end position="208"/>
    </location>
</feature>
<dbReference type="SUPFAM" id="SSF52540">
    <property type="entry name" value="P-loop containing nucleoside triphosphate hydrolases"/>
    <property type="match status" value="2"/>
</dbReference>
<evidence type="ECO:0000256" key="6">
    <source>
        <dbReference type="ARBA" id="ARBA00022840"/>
    </source>
</evidence>
<sequence length="1951" mass="213191">MTHAHDDAGEMGFASCPWPIWRTDDFTHCFQQDYLKVLLPLVVVSLSLLRLAAQSIERAVKLKSDRGYERIGDGPVTLTPPAHTELPCEEEPVSEDEEDLTINGGRLALAKTTTKGSITLSVLVEEVAVAGLVAINAVALATGAYDRNQTRIAATAGLIVWVYVLVLTSLRLFLGNTQWRVPRLWNHTAAIYGFQWLFSVVIFRSALIHPSSRIAQTLVIAEFVLTSLLFGIAISTRKGNKTILLEWEDGIEPSRENLASLFSYYTFSWVDSIIWAGWKEPLDIKRVWNLLPKDKAAAVLANYRHFKKTTSLSFHLVKYFKGLLLAQAAWAVLSGVLTFAPTLLLRAILQYVEDPAVAPRNVLWLYVILLPLSDLVRSACDGQALWIGRKICINIRAILVGEIYAKALRRKAAAGKDTNLGADKKKSSEADRAKEGIIARAKRLFGFGKDTKDDQAETNRAADESAGKKEDDADEQANLGTIINLMSVDSFKVSEVTAYMHFLVASAPTQLLVSIGLLYQVMGLSAIPGFVVMALLLPVNIAFGKGFNSSQKRIMAATDKRIHATNEILQNIRIVKYFAWEHRFAKIVDEKRRAELKALRKRFVIWASAVAVWNAVPILITFFSFLVYTVVEQKPLYPSVAFTAISLFMLLRYPLDQLGDMIAHVQESKVSIDRIEEFLSEEETEKFAQLGIDNVDENGNRVIGFRNATFIWGGKNTVAEDGSMAFRLLDLDVDFKIGKLNVITGPTGSGKTSMLMALLGEMTIMKGRVYLPGGRSREDVRPDPETGLSETCAYVAQQAWLVNASIKDNILFSAPYDEQRYRDVIVACGLERDLEILDNGDETLVGEKGITLSGGQKQRISLARAVYSNSKHLLLDDCLSAVDSHTAQWIFNNCIMGPLMRHRTCILVSHNIPLCVPPADYVVTMANGRVTGQGTPQELIAAGKLPEDVAVQKSAPGSAHISRVPSRVPSSVGEESGDTLVNEPDGDQQRTRNEAAKKKETKKQDAMEEAKATGAVKWPVMKLYLQSMGSWWFWLVAALVFGAQQLSGVASNIWIKEWSNQYATEGAATMPFNTNSQSYSAQTLSPTYFAFIANYAGGNVTAFSPTGAGVPEVNITYYLTVLAIIGIAGAVSALIRDLWIFFGSLTASWKIHDRLMRAVTGAKFKFFDVTPLGQMMNRFSKDLEAVDQEIASIAIGVMSCALGIVVTIVIIAYITPGFLIAGVFIMLAYAFLGQFYLHASRDLKRLESVERSPLFQQFGETLSGVTTIRAYGDERRFIRDNLARINTQLRPFIYMWATNRWLAFRTDLLGDLVAFFAGVFVILSLGKIDPGSAGISLSYAIGFAENVLWLVRLYAMNEQNMNSVERIKEYLDVEQEAAAVVEKNRPPENWPSEGTVEFINYSTRYRKELDPVLRNLTFKIEARQKIGIVGRTGAGKSSLALAIFRALEADEGKILIDDVDIGQIGLRDLREAITIVPQDPTLFMGTIRSNLDPFDLYTDEQIFTALRRVHLIGPDELTAATNPPTPALVLPEATTASDTVAATSQDQNQTSQQQQTSRPPSTTTATNKNIFLDLSSLVTESGNNLSQGQRQLLCLARALLKQPTVLVMDEATASIDYATDAAIQETIRELTSTIITIAHRLQTIVDYDKVLVLDHGRVVEYGHPWELLRKQGGSFRGMCEMSGDFASLEAAAKRAWKARQLVDVDENNDEDGDRNRDGEGGDGQGAPVGLSSPSPSSAPAAAAPGINGDGVFGGHNDGNSHAGDGNSITGGGGGSSMNLVKIGVPAVVGGALLFVVLFSQLSKTSKRKILSSPAAVCLSQQPARQPAMPPPPLRPPIGGSPIMKHQGAVLSVFACLLLAMLLTVCVGDWRSARRGADDRAGPRPRSPPRSDSETTPLLQSPNDSTVVDSESASSKRSVGYVFSFRPAGLGPDASLSSPGPEEESGAGRGAM</sequence>